<keyword evidence="1" id="KW-0472">Membrane</keyword>
<gene>
    <name evidence="2" type="ORF">VCR4J5_1620026</name>
</gene>
<accession>A0ABP1WZ76</accession>
<organism evidence="2 3">
    <name type="scientific">Vibrio crassostreae</name>
    <dbReference type="NCBI Taxonomy" id="246167"/>
    <lineage>
        <taxon>Bacteria</taxon>
        <taxon>Pseudomonadati</taxon>
        <taxon>Pseudomonadota</taxon>
        <taxon>Gammaproteobacteria</taxon>
        <taxon>Vibrionales</taxon>
        <taxon>Vibrionaceae</taxon>
        <taxon>Vibrio</taxon>
    </lineage>
</organism>
<evidence type="ECO:0008006" key="4">
    <source>
        <dbReference type="Google" id="ProtNLM"/>
    </source>
</evidence>
<dbReference type="Proteomes" id="UP000049077">
    <property type="component" value="Unassembled WGS sequence"/>
</dbReference>
<feature type="transmembrane region" description="Helical" evidence="1">
    <location>
        <begin position="232"/>
        <end position="251"/>
    </location>
</feature>
<reference evidence="2 3" key="1">
    <citation type="submission" date="2014-06" db="EMBL/GenBank/DDBJ databases">
        <authorList>
            <person name="Le Roux F."/>
        </authorList>
    </citation>
    <scope>NUCLEOTIDE SEQUENCE [LARGE SCALE GENOMIC DNA]</scope>
    <source>
        <strain evidence="2 3">J5-4</strain>
    </source>
</reference>
<proteinExistence type="predicted"/>
<keyword evidence="3" id="KW-1185">Reference proteome</keyword>
<evidence type="ECO:0000256" key="1">
    <source>
        <dbReference type="SAM" id="Phobius"/>
    </source>
</evidence>
<protein>
    <recommendedName>
        <fullName evidence="4">SMODS-associating 2TM beta-strand rich effector domain-containing protein</fullName>
    </recommendedName>
</protein>
<comment type="caution">
    <text evidence="2">The sequence shown here is derived from an EMBL/GenBank/DDBJ whole genome shotgun (WGS) entry which is preliminary data.</text>
</comment>
<evidence type="ECO:0000313" key="3">
    <source>
        <dbReference type="Proteomes" id="UP000049077"/>
    </source>
</evidence>
<feature type="transmembrane region" description="Helical" evidence="1">
    <location>
        <begin position="20"/>
        <end position="38"/>
    </location>
</feature>
<evidence type="ECO:0000313" key="2">
    <source>
        <dbReference type="EMBL" id="CDT20340.1"/>
    </source>
</evidence>
<sequence>MNPVVDKLTDPTFTNSSKGLMTLFCIGLAQMVIGVELTDAKIAIPWFPTINFLNPQNLVLLYWGVVAYAMYRYILEHHPQFRKQWFHALASSLRVGQIGERFVRKNIYRTDLFYDVKTTEESDYHSIGITTYEYEHGHEHSERDVGSILTFRFSKDYKFELLEWSENPSYSIDEIAIHDKPLRDAWGLEAKVSDVGEPVYLTTKVASSVYRFWLARFQLSGYVKTMLTNREVFDLTLPLIFNFSLFLIWVYNELPKVLS</sequence>
<dbReference type="EMBL" id="CCJX01000071">
    <property type="protein sequence ID" value="CDT20340.1"/>
    <property type="molecule type" value="Genomic_DNA"/>
</dbReference>
<keyword evidence="1" id="KW-1133">Transmembrane helix</keyword>
<keyword evidence="1" id="KW-0812">Transmembrane</keyword>
<dbReference type="RefSeq" id="WP_057620415.1">
    <property type="nucleotide sequence ID" value="NZ_CAWMAN010000096.1"/>
</dbReference>
<name>A0ABP1WZ76_9VIBR</name>
<feature type="transmembrane region" description="Helical" evidence="1">
    <location>
        <begin position="58"/>
        <end position="75"/>
    </location>
</feature>